<dbReference type="AlphaFoldDB" id="A0A139SUC4"/>
<evidence type="ECO:0000313" key="1">
    <source>
        <dbReference type="EMBL" id="KXU38208.1"/>
    </source>
</evidence>
<organism evidence="1 2">
    <name type="scientific">Cephaloticoccus primus</name>
    <dbReference type="NCBI Taxonomy" id="1548207"/>
    <lineage>
        <taxon>Bacteria</taxon>
        <taxon>Pseudomonadati</taxon>
        <taxon>Verrucomicrobiota</taxon>
        <taxon>Opitutia</taxon>
        <taxon>Opitutales</taxon>
        <taxon>Opitutaceae</taxon>
        <taxon>Cephaloticoccus</taxon>
    </lineage>
</organism>
<sequence>MSKELTITLDDAVYEDLRSRIPEEKLRTFFGDLLRACFQSAPDKIHPQSNAAGLAEDKTREAQIAAVPDGMWDWKPGMLPKHAGLSPVQMEAGYRAAAADDERETEAREWGNGFVNDITDINENDEAW</sequence>
<protein>
    <submittedName>
        <fullName evidence="1">Uncharacterized protein</fullName>
    </submittedName>
</protein>
<dbReference type="RefSeq" id="WP_068628171.1">
    <property type="nucleotide sequence ID" value="NZ_LSZQ01000003.1"/>
</dbReference>
<comment type="caution">
    <text evidence="1">The sequence shown here is derived from an EMBL/GenBank/DDBJ whole genome shotgun (WGS) entry which is preliminary data.</text>
</comment>
<reference evidence="2" key="1">
    <citation type="submission" date="2016-02" db="EMBL/GenBank/DDBJ databases">
        <authorList>
            <person name="Sanders J.G."/>
            <person name="Lin J.Y."/>
            <person name="Wertz J.T."/>
            <person name="Russell J.A."/>
            <person name="Moreau C.S."/>
            <person name="Powell S."/>
        </authorList>
    </citation>
    <scope>NUCLEOTIDE SEQUENCE [LARGE SCALE GENOMIC DNA]</scope>
    <source>
        <strain evidence="2">CAG34</strain>
    </source>
</reference>
<dbReference type="Proteomes" id="UP000070058">
    <property type="component" value="Unassembled WGS sequence"/>
</dbReference>
<accession>A0A139SUC4</accession>
<evidence type="ECO:0000313" key="2">
    <source>
        <dbReference type="Proteomes" id="UP000070058"/>
    </source>
</evidence>
<dbReference type="OrthoDB" id="573771at2"/>
<keyword evidence="2" id="KW-1185">Reference proteome</keyword>
<dbReference type="EMBL" id="LSZQ01000003">
    <property type="protein sequence ID" value="KXU38208.1"/>
    <property type="molecule type" value="Genomic_DNA"/>
</dbReference>
<name>A0A139SUC4_9BACT</name>
<gene>
    <name evidence="1" type="ORF">AXK11_01020</name>
</gene>
<proteinExistence type="predicted"/>